<evidence type="ECO:0000256" key="3">
    <source>
        <dbReference type="SAM" id="MobiDB-lite"/>
    </source>
</evidence>
<dbReference type="GO" id="GO:0016559">
    <property type="term" value="P:peroxisome fission"/>
    <property type="evidence" value="ECO:0007669"/>
    <property type="project" value="TreeGrafter"/>
</dbReference>
<evidence type="ECO:0000256" key="2">
    <source>
        <dbReference type="ARBA" id="ARBA00023134"/>
    </source>
</evidence>
<dbReference type="Pfam" id="PF01031">
    <property type="entry name" value="Dynamin_M"/>
    <property type="match status" value="1"/>
</dbReference>
<dbReference type="GO" id="GO:0005874">
    <property type="term" value="C:microtubule"/>
    <property type="evidence" value="ECO:0007669"/>
    <property type="project" value="TreeGrafter"/>
</dbReference>
<feature type="domain" description="GED" evidence="4">
    <location>
        <begin position="611"/>
        <end position="702"/>
    </location>
</feature>
<dbReference type="InterPro" id="IPR022812">
    <property type="entry name" value="Dynamin"/>
</dbReference>
<dbReference type="InterPro" id="IPR027417">
    <property type="entry name" value="P-loop_NTPase"/>
</dbReference>
<dbReference type="EMBL" id="JAAQHG020000098">
    <property type="protein sequence ID" value="KAL1581921.1"/>
    <property type="molecule type" value="Genomic_DNA"/>
</dbReference>
<evidence type="ECO:0000313" key="7">
    <source>
        <dbReference type="Proteomes" id="UP000803884"/>
    </source>
</evidence>
<comment type="caution">
    <text evidence="6">The sequence shown here is derived from an EMBL/GenBank/DDBJ whole genome shotgun (WGS) entry which is preliminary data.</text>
</comment>
<gene>
    <name evidence="6" type="ORF">WHR41_09406</name>
</gene>
<protein>
    <recommendedName>
        <fullName evidence="8">Dynamin family protein</fullName>
    </recommendedName>
</protein>
<dbReference type="Gene3D" id="3.40.50.300">
    <property type="entry name" value="P-loop containing nucleotide triphosphate hydrolases"/>
    <property type="match status" value="1"/>
</dbReference>
<dbReference type="GO" id="GO:0005525">
    <property type="term" value="F:GTP binding"/>
    <property type="evidence" value="ECO:0007669"/>
    <property type="project" value="InterPro"/>
</dbReference>
<dbReference type="InterPro" id="IPR000375">
    <property type="entry name" value="Dynamin_stalk"/>
</dbReference>
<evidence type="ECO:0000256" key="1">
    <source>
        <dbReference type="ARBA" id="ARBA00022741"/>
    </source>
</evidence>
<evidence type="ECO:0000313" key="6">
    <source>
        <dbReference type="EMBL" id="KAL1581921.1"/>
    </source>
</evidence>
<dbReference type="InterPro" id="IPR001401">
    <property type="entry name" value="Dynamin_GTPase"/>
</dbReference>
<sequence>MERTTETKTILQPIHHPSDVRLLDDIDKLRSHGVSHLVALPQLVVCGDQSSGKSSVLEAISGIPFPTKDNLCTRFATEVVLRRTSADQVSVTITPGPGRKPTETQKLQQFNMMLTDLTAFAEVLEEAKTTMGVVDGGSAFTDDVLRIDISGPDRPHLTIVDLPGLIHSHNKFQSAEDIELVRSLVQRYMTSRRSIILAIVSAKNDYANQIVLKMARQADPHGLRTLGIVTKPDTLSAGSDSESEFVSLARNEDVSFDLGWHVLKNRDYDSRHVSSEHRDQSETAFLSQGAWSQLPRAVVGVASLRSRLSKVLLGQIKHELPDLIMDIELKLSNCRTEVRKLGQKRQTTSEQRSFLLHLAQSYQHLARAAIDGVYGDSFFGDPLSGDGYGRRVRASVQNLGLEFAETMRTRGHRYQIASQHDANALPRASGPTHMSRNQYLEHAKSLLIRSRGREIPGTFNPMLIADLFHEQCTPWRSIALQFVENIWSAARDFLESAFNHLTQEQTAELIMRELVDPDLQQRLVNMCAKVDSILDQYKSGHPITYNHYFTETIQNVRTKRMEDDLTQKLRNFLHLRDGEALEELNFTKLKKSSLISALSAKNEVDMDRYACGEAVDCMLAFYRVAMKNVVDNVATQCWEDLLIKPLPDILTPAKILEMEAFEIDRIAKEPAINTDQRNSLTRTIQILELGLETCRKHVSFRSLRKSQPCAAAFDRDEEEASFHLTDVGDAKLRNRVRDMVGDQQSSPEEVKTEWPPSSSGEQMTTDTLAFDIEKESITVDGGNTRTLQISNDVQSLPTKKKKKAKAVE</sequence>
<dbReference type="CDD" id="cd08771">
    <property type="entry name" value="DLP_1"/>
    <property type="match status" value="1"/>
</dbReference>
<dbReference type="SMART" id="SM00053">
    <property type="entry name" value="DYNc"/>
    <property type="match status" value="1"/>
</dbReference>
<dbReference type="FunFam" id="3.40.50.300:FF:001425">
    <property type="entry name" value="Dynamin GTPase, putative"/>
    <property type="match status" value="1"/>
</dbReference>
<dbReference type="GeneID" id="96010847"/>
<dbReference type="GO" id="GO:0003924">
    <property type="term" value="F:GTPase activity"/>
    <property type="evidence" value="ECO:0007669"/>
    <property type="project" value="InterPro"/>
</dbReference>
<dbReference type="GO" id="GO:0048312">
    <property type="term" value="P:intracellular distribution of mitochondria"/>
    <property type="evidence" value="ECO:0007669"/>
    <property type="project" value="TreeGrafter"/>
</dbReference>
<dbReference type="GO" id="GO:0005739">
    <property type="term" value="C:mitochondrion"/>
    <property type="evidence" value="ECO:0007669"/>
    <property type="project" value="TreeGrafter"/>
</dbReference>
<organism evidence="6 7">
    <name type="scientific">Cladosporium halotolerans</name>
    <dbReference type="NCBI Taxonomy" id="1052096"/>
    <lineage>
        <taxon>Eukaryota</taxon>
        <taxon>Fungi</taxon>
        <taxon>Dikarya</taxon>
        <taxon>Ascomycota</taxon>
        <taxon>Pezizomycotina</taxon>
        <taxon>Dothideomycetes</taxon>
        <taxon>Dothideomycetidae</taxon>
        <taxon>Cladosporiales</taxon>
        <taxon>Cladosporiaceae</taxon>
        <taxon>Cladosporium</taxon>
    </lineage>
</organism>
<dbReference type="PANTHER" id="PTHR11566">
    <property type="entry name" value="DYNAMIN"/>
    <property type="match status" value="1"/>
</dbReference>
<dbReference type="InterPro" id="IPR020850">
    <property type="entry name" value="GED_dom"/>
</dbReference>
<dbReference type="GO" id="GO:0006897">
    <property type="term" value="P:endocytosis"/>
    <property type="evidence" value="ECO:0007669"/>
    <property type="project" value="TreeGrafter"/>
</dbReference>
<dbReference type="InterPro" id="IPR030381">
    <property type="entry name" value="G_DYNAMIN_dom"/>
</dbReference>
<feature type="compositionally biased region" description="Basic residues" evidence="3">
    <location>
        <begin position="798"/>
        <end position="808"/>
    </location>
</feature>
<dbReference type="RefSeq" id="XP_069225028.1">
    <property type="nucleotide sequence ID" value="XM_069378009.1"/>
</dbReference>
<evidence type="ECO:0008006" key="8">
    <source>
        <dbReference type="Google" id="ProtNLM"/>
    </source>
</evidence>
<dbReference type="GO" id="GO:0008017">
    <property type="term" value="F:microtubule binding"/>
    <property type="evidence" value="ECO:0007669"/>
    <property type="project" value="TreeGrafter"/>
</dbReference>
<evidence type="ECO:0000259" key="5">
    <source>
        <dbReference type="PROSITE" id="PS51718"/>
    </source>
</evidence>
<feature type="domain" description="Dynamin-type G" evidence="5">
    <location>
        <begin position="37"/>
        <end position="321"/>
    </location>
</feature>
<reference evidence="6 7" key="1">
    <citation type="journal article" date="2020" name="Microbiol. Resour. Announc.">
        <title>Draft Genome Sequence of a Cladosporium Species Isolated from the Mesophotic Ascidian Didemnum maculosum.</title>
        <authorList>
            <person name="Gioti A."/>
            <person name="Siaperas R."/>
            <person name="Nikolaivits E."/>
            <person name="Le Goff G."/>
            <person name="Ouazzani J."/>
            <person name="Kotoulas G."/>
            <person name="Topakas E."/>
        </authorList>
    </citation>
    <scope>NUCLEOTIDE SEQUENCE [LARGE SCALE GENOMIC DNA]</scope>
    <source>
        <strain evidence="6 7">TM138-S3</strain>
    </source>
</reference>
<dbReference type="GO" id="GO:0000266">
    <property type="term" value="P:mitochondrial fission"/>
    <property type="evidence" value="ECO:0007669"/>
    <property type="project" value="TreeGrafter"/>
</dbReference>
<keyword evidence="1" id="KW-0547">Nucleotide-binding</keyword>
<dbReference type="Pfam" id="PF00350">
    <property type="entry name" value="Dynamin_N"/>
    <property type="match status" value="1"/>
</dbReference>
<dbReference type="Proteomes" id="UP000803884">
    <property type="component" value="Unassembled WGS sequence"/>
</dbReference>
<keyword evidence="2" id="KW-0342">GTP-binding</keyword>
<feature type="region of interest" description="Disordered" evidence="3">
    <location>
        <begin position="739"/>
        <end position="763"/>
    </location>
</feature>
<proteinExistence type="predicted"/>
<evidence type="ECO:0000259" key="4">
    <source>
        <dbReference type="PROSITE" id="PS51388"/>
    </source>
</evidence>
<dbReference type="InterPro" id="IPR045063">
    <property type="entry name" value="Dynamin_N"/>
</dbReference>
<dbReference type="PANTHER" id="PTHR11566:SF149">
    <property type="entry name" value="GTPASE, PUTATIVE (AFU_ORTHOLOGUE AFUA_6G11890)-RELATED"/>
    <property type="match status" value="1"/>
</dbReference>
<keyword evidence="7" id="KW-1185">Reference proteome</keyword>
<dbReference type="AlphaFoldDB" id="A0AB34KDS9"/>
<dbReference type="SUPFAM" id="SSF52540">
    <property type="entry name" value="P-loop containing nucleoside triphosphate hydrolases"/>
    <property type="match status" value="1"/>
</dbReference>
<dbReference type="PROSITE" id="PS51388">
    <property type="entry name" value="GED"/>
    <property type="match status" value="1"/>
</dbReference>
<accession>A0AB34KDS9</accession>
<dbReference type="GO" id="GO:0016020">
    <property type="term" value="C:membrane"/>
    <property type="evidence" value="ECO:0007669"/>
    <property type="project" value="TreeGrafter"/>
</dbReference>
<feature type="region of interest" description="Disordered" evidence="3">
    <location>
        <begin position="780"/>
        <end position="808"/>
    </location>
</feature>
<dbReference type="PROSITE" id="PS51718">
    <property type="entry name" value="G_DYNAMIN_2"/>
    <property type="match status" value="1"/>
</dbReference>
<dbReference type="PRINTS" id="PR00195">
    <property type="entry name" value="DYNAMIN"/>
</dbReference>
<name>A0AB34KDS9_9PEZI</name>
<feature type="compositionally biased region" description="Polar residues" evidence="3">
    <location>
        <begin position="781"/>
        <end position="797"/>
    </location>
</feature>